<dbReference type="OrthoDB" id="21225at2759"/>
<feature type="compositionally biased region" description="Low complexity" evidence="5">
    <location>
        <begin position="13"/>
        <end position="23"/>
    </location>
</feature>
<evidence type="ECO:0000313" key="7">
    <source>
        <dbReference type="EMBL" id="KIX10191.1"/>
    </source>
</evidence>
<feature type="compositionally biased region" description="Polar residues" evidence="5">
    <location>
        <begin position="748"/>
        <end position="769"/>
    </location>
</feature>
<evidence type="ECO:0000256" key="3">
    <source>
        <dbReference type="ARBA" id="ARBA00093463"/>
    </source>
</evidence>
<gene>
    <name evidence="7" type="ORF">Z518_01272</name>
</gene>
<organism evidence="7 8">
    <name type="scientific">Rhinocladiella mackenziei CBS 650.93</name>
    <dbReference type="NCBI Taxonomy" id="1442369"/>
    <lineage>
        <taxon>Eukaryota</taxon>
        <taxon>Fungi</taxon>
        <taxon>Dikarya</taxon>
        <taxon>Ascomycota</taxon>
        <taxon>Pezizomycotina</taxon>
        <taxon>Eurotiomycetes</taxon>
        <taxon>Chaetothyriomycetidae</taxon>
        <taxon>Chaetothyriales</taxon>
        <taxon>Herpotrichiellaceae</taxon>
        <taxon>Rhinocladiella</taxon>
    </lineage>
</organism>
<dbReference type="SUPFAM" id="SSF52172">
    <property type="entry name" value="CheY-like"/>
    <property type="match status" value="1"/>
</dbReference>
<reference evidence="7 8" key="1">
    <citation type="submission" date="2015-01" db="EMBL/GenBank/DDBJ databases">
        <title>The Genome Sequence of Rhinocladiella mackenzie CBS 650.93.</title>
        <authorList>
            <consortium name="The Broad Institute Genomics Platform"/>
            <person name="Cuomo C."/>
            <person name="de Hoog S."/>
            <person name="Gorbushina A."/>
            <person name="Stielow B."/>
            <person name="Teixiera M."/>
            <person name="Abouelleil A."/>
            <person name="Chapman S.B."/>
            <person name="Priest M."/>
            <person name="Young S.K."/>
            <person name="Wortman J."/>
            <person name="Nusbaum C."/>
            <person name="Birren B."/>
        </authorList>
    </citation>
    <scope>NUCLEOTIDE SEQUENCE [LARGE SCALE GENOMIC DNA]</scope>
    <source>
        <strain evidence="7 8">CBS 650.93</strain>
    </source>
</reference>
<dbReference type="CDD" id="cd17546">
    <property type="entry name" value="REC_hyHK_CKI1_RcsC-like"/>
    <property type="match status" value="1"/>
</dbReference>
<feature type="region of interest" description="Disordered" evidence="5">
    <location>
        <begin position="1"/>
        <end position="23"/>
    </location>
</feature>
<dbReference type="GeneID" id="25289343"/>
<dbReference type="PROSITE" id="PS50110">
    <property type="entry name" value="RESPONSE_REGULATORY"/>
    <property type="match status" value="1"/>
</dbReference>
<accession>A0A0D2J3C1</accession>
<dbReference type="STRING" id="1442369.A0A0D2J3C1"/>
<feature type="compositionally biased region" description="Basic residues" evidence="5">
    <location>
        <begin position="421"/>
        <end position="432"/>
    </location>
</feature>
<proteinExistence type="inferred from homology"/>
<dbReference type="EMBL" id="KN847475">
    <property type="protein sequence ID" value="KIX10191.1"/>
    <property type="molecule type" value="Genomic_DNA"/>
</dbReference>
<dbReference type="PANTHER" id="PTHR45339">
    <property type="entry name" value="HYBRID SIGNAL TRANSDUCTION HISTIDINE KINASE J"/>
    <property type="match status" value="1"/>
</dbReference>
<feature type="compositionally biased region" description="Polar residues" evidence="5">
    <location>
        <begin position="433"/>
        <end position="462"/>
    </location>
</feature>
<dbReference type="Proteomes" id="UP000053617">
    <property type="component" value="Unassembled WGS sequence"/>
</dbReference>
<feature type="region of interest" description="Disordered" evidence="5">
    <location>
        <begin position="129"/>
        <end position="161"/>
    </location>
</feature>
<dbReference type="PANTHER" id="PTHR45339:SF1">
    <property type="entry name" value="HYBRID SIGNAL TRANSDUCTION HISTIDINE KINASE J"/>
    <property type="match status" value="1"/>
</dbReference>
<dbReference type="Pfam" id="PF00072">
    <property type="entry name" value="Response_reg"/>
    <property type="match status" value="1"/>
</dbReference>
<evidence type="ECO:0000313" key="8">
    <source>
        <dbReference type="Proteomes" id="UP000053617"/>
    </source>
</evidence>
<dbReference type="AlphaFoldDB" id="A0A0D2J3C1"/>
<feature type="compositionally biased region" description="Low complexity" evidence="5">
    <location>
        <begin position="129"/>
        <end position="160"/>
    </location>
</feature>
<keyword evidence="2" id="KW-0902">Two-component regulatory system</keyword>
<dbReference type="InterPro" id="IPR011006">
    <property type="entry name" value="CheY-like_superfamily"/>
</dbReference>
<dbReference type="RefSeq" id="XP_013277327.1">
    <property type="nucleotide sequence ID" value="XM_013421873.1"/>
</dbReference>
<evidence type="ECO:0000256" key="4">
    <source>
        <dbReference type="PROSITE-ProRule" id="PRU00169"/>
    </source>
</evidence>
<evidence type="ECO:0000256" key="5">
    <source>
        <dbReference type="SAM" id="MobiDB-lite"/>
    </source>
</evidence>
<dbReference type="Gene3D" id="3.40.50.2300">
    <property type="match status" value="1"/>
</dbReference>
<sequence length="804" mass="86323">MGLHIDNLNLTGTPPAATSAPTSISRCFKPPNQHTQNQHQRRHQACPYPEPALAHVFPWLANAVPAPKAPTRTRTSIGIEGNGPNPIPRKRVWTTEAGNPPPIPPERGHPFGPIATRGKLPDHRFRTEAQAQTRTATQNQTRVQATATSSTITGSASSPSIEPTLSISLSAAATTNTEINSTSSTIPTSPSITTRIPSPLIPLEQASSAAIAADQKPGPPVVVVQQPSTPTVPTLPPHSGSRHDSPEAMQRKIWVKRPGASPTRVGVAEDDLVDNVRDAVLQKYANSLGRSIDAPDITLKIISRDQNNRNVSPERALGPEEPIGATLDAYYPGGQTVDEALIIDVPSRRTPRPSPRAGNHHISYFYPDTYRPDDAAREYFPPMPVHSPHIAHVPHPNAVPHAMSVLTTGHVPPLPSPGSHGQRRHARPKYGRQHTSSPTIMHTVQPNGQVIESKSQINGTMPTNPPLSTPPAQGSNEHNSSIAPPNRVSSPHPGQKPKRRKNPLTTRSTNGDAPPSKPAAAALLDGTVPPINVLLVEDNVINLKLLEAFMKRLKVRWKSAMNGKEAVAMWRTGGFHLVLMDIQLPVMNGLEATKEIRRLEAVNGIGVFSGSPIDTGSKTPLTNGEGLAEADVLPDRSLFKSPVIIVALTASSLQIDRHEALAAGCNDFLTKPVNFVWMERKVTEWGCMQALIDFDGWRKWKQYAEAQEDPAKKVAEEKDEKAKTKAALKAMFLRPPPSLQKDGGGGAETSSNSEKTLLQNGTPKKSISSGVGGASGPKGHRISRSNASGGGSLESMAEEDEKGH</sequence>
<evidence type="ECO:0000259" key="6">
    <source>
        <dbReference type="PROSITE" id="PS50110"/>
    </source>
</evidence>
<dbReference type="InterPro" id="IPR001789">
    <property type="entry name" value="Sig_transdc_resp-reg_receiver"/>
</dbReference>
<feature type="region of interest" description="Disordered" evidence="5">
    <location>
        <begin position="227"/>
        <end position="246"/>
    </location>
</feature>
<dbReference type="SMART" id="SM00448">
    <property type="entry name" value="REC"/>
    <property type="match status" value="1"/>
</dbReference>
<dbReference type="VEuPathDB" id="FungiDB:Z518_01272"/>
<dbReference type="HOGENOM" id="CLU_008307_2_0_1"/>
<evidence type="ECO:0000256" key="1">
    <source>
        <dbReference type="ARBA" id="ARBA00022553"/>
    </source>
</evidence>
<feature type="compositionally biased region" description="Polar residues" evidence="5">
    <location>
        <begin position="470"/>
        <end position="489"/>
    </location>
</feature>
<keyword evidence="8" id="KW-1185">Reference proteome</keyword>
<feature type="region of interest" description="Disordered" evidence="5">
    <location>
        <begin position="68"/>
        <end position="112"/>
    </location>
</feature>
<feature type="modified residue" description="4-aspartylphosphate" evidence="4">
    <location>
        <position position="581"/>
    </location>
</feature>
<protein>
    <recommendedName>
        <fullName evidence="6">Response regulatory domain-containing protein</fullName>
    </recommendedName>
</protein>
<keyword evidence="1 4" id="KW-0597">Phosphoprotein</keyword>
<dbReference type="GO" id="GO:0000156">
    <property type="term" value="F:phosphorelay response regulator activity"/>
    <property type="evidence" value="ECO:0007669"/>
    <property type="project" value="UniProtKB-ARBA"/>
</dbReference>
<name>A0A0D2J3C1_9EURO</name>
<feature type="domain" description="Response regulatory" evidence="6">
    <location>
        <begin position="532"/>
        <end position="686"/>
    </location>
</feature>
<dbReference type="FunFam" id="3.40.50.2300:FF:000146">
    <property type="entry name" value="Putative two-component response regulator SSK1p"/>
    <property type="match status" value="1"/>
</dbReference>
<feature type="region of interest" description="Disordered" evidence="5">
    <location>
        <begin position="729"/>
        <end position="804"/>
    </location>
</feature>
<evidence type="ECO:0000256" key="2">
    <source>
        <dbReference type="ARBA" id="ARBA00023012"/>
    </source>
</evidence>
<feature type="region of interest" description="Disordered" evidence="5">
    <location>
        <begin position="406"/>
        <end position="521"/>
    </location>
</feature>
<comment type="similarity">
    <text evidence="3">Belongs to the SSK1 family.</text>
</comment>